<dbReference type="RefSeq" id="WP_264807784.1">
    <property type="nucleotide sequence ID" value="NZ_CP110226.1"/>
</dbReference>
<organism evidence="3 4">
    <name type="scientific">Algoriphagus halophytocola</name>
    <dbReference type="NCBI Taxonomy" id="2991499"/>
    <lineage>
        <taxon>Bacteria</taxon>
        <taxon>Pseudomonadati</taxon>
        <taxon>Bacteroidota</taxon>
        <taxon>Cytophagia</taxon>
        <taxon>Cytophagales</taxon>
        <taxon>Cyclobacteriaceae</taxon>
        <taxon>Algoriphagus</taxon>
    </lineage>
</organism>
<feature type="region of interest" description="Disordered" evidence="1">
    <location>
        <begin position="71"/>
        <end position="96"/>
    </location>
</feature>
<keyword evidence="2" id="KW-0732">Signal</keyword>
<keyword evidence="4" id="KW-1185">Reference proteome</keyword>
<accession>A0ABY6MG63</accession>
<evidence type="ECO:0000313" key="3">
    <source>
        <dbReference type="EMBL" id="UZD21311.1"/>
    </source>
</evidence>
<gene>
    <name evidence="3" type="ORF">OM944_11590</name>
</gene>
<proteinExistence type="predicted"/>
<evidence type="ECO:0000256" key="1">
    <source>
        <dbReference type="SAM" id="MobiDB-lite"/>
    </source>
</evidence>
<name>A0ABY6MG63_9BACT</name>
<evidence type="ECO:0000256" key="2">
    <source>
        <dbReference type="SAM" id="SignalP"/>
    </source>
</evidence>
<feature type="chain" id="PRO_5046604699" evidence="2">
    <location>
        <begin position="32"/>
        <end position="116"/>
    </location>
</feature>
<reference evidence="3" key="1">
    <citation type="submission" date="2022-10" db="EMBL/GenBank/DDBJ databases">
        <title>Algoriphagus sp. a novel bacteria isolate from halophytes salicornia europaea.</title>
        <authorList>
            <person name="Peng Y."/>
            <person name="Jiang L."/>
            <person name="Lee J."/>
        </authorList>
    </citation>
    <scope>NUCLEOTIDE SEQUENCE</scope>
    <source>
        <strain evidence="3">TR-M5</strain>
    </source>
</reference>
<protein>
    <submittedName>
        <fullName evidence="3">Uncharacterized protein</fullName>
    </submittedName>
</protein>
<evidence type="ECO:0000313" key="4">
    <source>
        <dbReference type="Proteomes" id="UP001163156"/>
    </source>
</evidence>
<sequence>MAKITKFPFKKQALLGLAVVGFCLYAGDSMAQSEGENSEMEQEKPIDRPVFENQADHGDMQVQDVRIPAAATVTSSKPAAPKKETQVSGEGKKAETAPSTLSFNIFLYIVDKFKAD</sequence>
<feature type="compositionally biased region" description="Basic and acidic residues" evidence="1">
    <location>
        <begin position="81"/>
        <end position="95"/>
    </location>
</feature>
<dbReference type="Proteomes" id="UP001163156">
    <property type="component" value="Chromosome"/>
</dbReference>
<feature type="signal peptide" evidence="2">
    <location>
        <begin position="1"/>
        <end position="31"/>
    </location>
</feature>
<dbReference type="EMBL" id="CP110226">
    <property type="protein sequence ID" value="UZD21311.1"/>
    <property type="molecule type" value="Genomic_DNA"/>
</dbReference>